<feature type="region of interest" description="Disordered" evidence="1">
    <location>
        <begin position="1"/>
        <end position="21"/>
    </location>
</feature>
<reference evidence="3 4" key="1">
    <citation type="submission" date="2020-01" db="EMBL/GenBank/DDBJ databases">
        <authorList>
            <person name="Gupta K D."/>
        </authorList>
    </citation>
    <scope>NUCLEOTIDE SEQUENCE [LARGE SCALE GENOMIC DNA]</scope>
</reference>
<dbReference type="InterPro" id="IPR024983">
    <property type="entry name" value="CHAT_dom"/>
</dbReference>
<dbReference type="Gene3D" id="1.25.40.10">
    <property type="entry name" value="Tetratricopeptide repeat domain"/>
    <property type="match status" value="1"/>
</dbReference>
<proteinExistence type="predicted"/>
<evidence type="ECO:0000313" key="3">
    <source>
        <dbReference type="EMBL" id="CAA7260630.1"/>
    </source>
</evidence>
<dbReference type="Proteomes" id="UP000467700">
    <property type="component" value="Unassembled WGS sequence"/>
</dbReference>
<protein>
    <recommendedName>
        <fullName evidence="2">CHAT domain-containing protein</fullName>
    </recommendedName>
</protein>
<evidence type="ECO:0000259" key="2">
    <source>
        <dbReference type="Pfam" id="PF12770"/>
    </source>
</evidence>
<organism evidence="3 4">
    <name type="scientific">Cyclocybe aegerita</name>
    <name type="common">Black poplar mushroom</name>
    <name type="synonym">Agrocybe aegerita</name>
    <dbReference type="NCBI Taxonomy" id="1973307"/>
    <lineage>
        <taxon>Eukaryota</taxon>
        <taxon>Fungi</taxon>
        <taxon>Dikarya</taxon>
        <taxon>Basidiomycota</taxon>
        <taxon>Agaricomycotina</taxon>
        <taxon>Agaricomycetes</taxon>
        <taxon>Agaricomycetidae</taxon>
        <taxon>Agaricales</taxon>
        <taxon>Agaricineae</taxon>
        <taxon>Bolbitiaceae</taxon>
        <taxon>Cyclocybe</taxon>
    </lineage>
</organism>
<feature type="domain" description="CHAT" evidence="2">
    <location>
        <begin position="399"/>
        <end position="633"/>
    </location>
</feature>
<gene>
    <name evidence="3" type="ORF">AAE3_LOCUS2883</name>
</gene>
<dbReference type="AlphaFoldDB" id="A0A8S0VTL6"/>
<dbReference type="EMBL" id="CACVBS010000030">
    <property type="protein sequence ID" value="CAA7260630.1"/>
    <property type="molecule type" value="Genomic_DNA"/>
</dbReference>
<name>A0A8S0VTL6_CYCAE</name>
<dbReference type="OrthoDB" id="9991317at2759"/>
<comment type="caution">
    <text evidence="3">The sequence shown here is derived from an EMBL/GenBank/DDBJ whole genome shotgun (WGS) entry which is preliminary data.</text>
</comment>
<dbReference type="InterPro" id="IPR011990">
    <property type="entry name" value="TPR-like_helical_dom_sf"/>
</dbReference>
<keyword evidence="4" id="KW-1185">Reference proteome</keyword>
<evidence type="ECO:0000256" key="1">
    <source>
        <dbReference type="SAM" id="MobiDB-lite"/>
    </source>
</evidence>
<sequence length="634" mass="69577">MSDNDHRPLPGAGTTAPDQPLTLLATRSEHLETRDINAGTLAAEGDGKIVILNNFIIKCPPDHGLDTLSLDVIGLNRGEDPTKLAMENVSETKWECSSPVHLDWDTNHLKLVAHSDRDEALGFVVLEKDDILSLVSKDQDTQLEFDLKESNLHLKISFALAVHKPIPEAQSPSQTNTILQSILNSEQDLVHFTSMIKQLPNDPGLLNYLGDVFNDQFEETHHEDDIHKAILAYESAVALSTSENSNHRFYLCDTGLAFTRHYQLSGNLDDLDQAIPIFEASIACNPEGPEDLIESFNNLAMALQYRFNRTGNLPDLHYSISLLQSAVKETSEENPILPLVLNTLGTSFQMLFERSGELDDISAAISAKQKAVDLTPDDSDGKPAFFRMYGTPDNVCVSDFVISSYTPTVSALVNKIKEVPKKESESSLLLISQPNTPGKASIPATREETHAIHEMMRQAGIQSLLLEDDEATTTRVPEELKAHGWVHFACHGSQDPAEPLNSGVHLHDGCLTLREIMRQHIPNTKHAFLSACETSTGHGDLSDEVVHLAAGMLAAGYQGVVATMWSIKDDYGPKIAGAFYEHLLEGTAGEGGKKRLDGVRAAHALDHAICSIREKIGDSEEALLTWVPYVHFGI</sequence>
<accession>A0A8S0VTL6</accession>
<dbReference type="SUPFAM" id="SSF48452">
    <property type="entry name" value="TPR-like"/>
    <property type="match status" value="1"/>
</dbReference>
<evidence type="ECO:0000313" key="4">
    <source>
        <dbReference type="Proteomes" id="UP000467700"/>
    </source>
</evidence>
<dbReference type="Pfam" id="PF12770">
    <property type="entry name" value="CHAT"/>
    <property type="match status" value="1"/>
</dbReference>